<feature type="region of interest" description="Disordered" evidence="1">
    <location>
        <begin position="36"/>
        <end position="76"/>
    </location>
</feature>
<gene>
    <name evidence="2" type="ORF">JR316_001406</name>
</gene>
<evidence type="ECO:0000256" key="1">
    <source>
        <dbReference type="SAM" id="MobiDB-lite"/>
    </source>
</evidence>
<dbReference type="EMBL" id="JAFIQS010000001">
    <property type="protein sequence ID" value="KAG5174740.1"/>
    <property type="molecule type" value="Genomic_DNA"/>
</dbReference>
<name>A0A8H8CR88_PSICU</name>
<feature type="compositionally biased region" description="Basic and acidic residues" evidence="1">
    <location>
        <begin position="41"/>
        <end position="56"/>
    </location>
</feature>
<organism evidence="2">
    <name type="scientific">Psilocybe cubensis</name>
    <name type="common">Psychedelic mushroom</name>
    <name type="synonym">Stropharia cubensis</name>
    <dbReference type="NCBI Taxonomy" id="181762"/>
    <lineage>
        <taxon>Eukaryota</taxon>
        <taxon>Fungi</taxon>
        <taxon>Dikarya</taxon>
        <taxon>Basidiomycota</taxon>
        <taxon>Agaricomycotina</taxon>
        <taxon>Agaricomycetes</taxon>
        <taxon>Agaricomycetidae</taxon>
        <taxon>Agaricales</taxon>
        <taxon>Agaricineae</taxon>
        <taxon>Strophariaceae</taxon>
        <taxon>Psilocybe</taxon>
    </lineage>
</organism>
<comment type="caution">
    <text evidence="2">The sequence shown here is derived from an EMBL/GenBank/DDBJ whole genome shotgun (WGS) entry which is preliminary data.</text>
</comment>
<dbReference type="AlphaFoldDB" id="A0A8H8CR88"/>
<sequence>MEGRPLPAFLPRLRDRLLYHDYHAAKATKSTLRQGNLFPGHIRDGGDEVKEEKSIHTDSTSELLNKGDKSGFESEEDLGAAAGPMHVDGHSVGIELDELNLDMLLNEQLPAHSTAVIALSSLLFRVDEMIDITRTLCGQATFRGYEGLQQDYLDREEKAIGGVRP</sequence>
<protein>
    <submittedName>
        <fullName evidence="2">Uncharacterized protein</fullName>
    </submittedName>
</protein>
<reference evidence="2" key="1">
    <citation type="submission" date="2021-02" db="EMBL/GenBank/DDBJ databases">
        <title>Psilocybe cubensis genome.</title>
        <authorList>
            <person name="Mckernan K.J."/>
            <person name="Crawford S."/>
            <person name="Trippe A."/>
            <person name="Kane L.T."/>
            <person name="Mclaughlin S."/>
        </authorList>
    </citation>
    <scope>NUCLEOTIDE SEQUENCE [LARGE SCALE GENOMIC DNA]</scope>
    <source>
        <strain evidence="2">MGC-MH-2018</strain>
    </source>
</reference>
<dbReference type="OrthoDB" id="2274698at2759"/>
<evidence type="ECO:0000313" key="2">
    <source>
        <dbReference type="EMBL" id="KAG5174740.1"/>
    </source>
</evidence>
<proteinExistence type="predicted"/>
<accession>A0A8H8CR88</accession>